<dbReference type="InterPro" id="IPR040191">
    <property type="entry name" value="UTP10"/>
</dbReference>
<keyword evidence="6 8" id="KW-0687">Ribonucleoprotein</keyword>
<dbReference type="InterPro" id="IPR022125">
    <property type="entry name" value="U3snoRNP10_N"/>
</dbReference>
<dbReference type="InterPro" id="IPR021133">
    <property type="entry name" value="HEAT_type_2"/>
</dbReference>
<dbReference type="PROSITE" id="PS50077">
    <property type="entry name" value="HEAT_REPEAT"/>
    <property type="match status" value="1"/>
</dbReference>
<organism evidence="10 11">
    <name type="scientific">Diabrotica virgifera virgifera</name>
    <name type="common">western corn rootworm</name>
    <dbReference type="NCBI Taxonomy" id="50390"/>
    <lineage>
        <taxon>Eukaryota</taxon>
        <taxon>Metazoa</taxon>
        <taxon>Ecdysozoa</taxon>
        <taxon>Arthropoda</taxon>
        <taxon>Hexapoda</taxon>
        <taxon>Insecta</taxon>
        <taxon>Pterygota</taxon>
        <taxon>Neoptera</taxon>
        <taxon>Endopterygota</taxon>
        <taxon>Coleoptera</taxon>
        <taxon>Polyphaga</taxon>
        <taxon>Cucujiformia</taxon>
        <taxon>Chrysomeloidea</taxon>
        <taxon>Chrysomelidae</taxon>
        <taxon>Galerucinae</taxon>
        <taxon>Diabroticina</taxon>
        <taxon>Diabroticites</taxon>
        <taxon>Diabrotica</taxon>
    </lineage>
</organism>
<sequence length="1748" mass="200817">MATSLAEQLQRLAVPQTSVLTRDKKRPSLLFDQKEAATLSRETIYQIGLEGLEELVQKNELFAQFEDTLFHLTSKQFERSVQTAGANEKLNKSLKKFLLLLAPYFMLNSCHKTLEWLINRFSIHEYNRDDLLLLSLPYHESNIFVRVVQLFKFKETRDIFYFLKQLQKPGAYLPKQSLLNHAVSNSGFLKVISKYIKDLLKHHEKPEMLTVAFNFYCTIFTGTIELSDKITEDQVSQMLPVLLKGLNSTVADFCAGSYVVTARLVSKTSFSDKLLDKFVEKISEVPVSTLKTEAILVLLVIYQSQSQYKSIPQVATANLSEKLWLPKTLYNLQSSGSFVYSFLEIILKNFAYEGVNNDLKLARDMIKACLDYIKVKDTFVATVLSCILDAVPTKMNISSEAKEWLTEIFESIENQYPSPFDKEIYKILSVSTNKTLIKRRKSLSKILKNTTTYQGKFDIFDKLYHPNPAIRTEALKFLLVDYDSLRDTDKEIINNSFVDRLRDDNLMVVKNTLEVIKKTGKMDRGNLKSSLIHLAEKYQKDKHNWDDVCSIVLEMLTSLYPPKDWEVFLTVFPFLLPTDSKDMGKAKEVLDSPFLVGHDLFKNQILNLKSTSDRKTFIKVVTEALAENTDVENVKSFIVMLQRIPAESWDTFKKYVSFLIVTNLLPKNSSLETGNIILDILLTFYKSSEVKFEETSTIDVYIKQSLLGKFPIKGFLKCLENLIKKIEKPKLKVQDFSLDNPENKFITMITIILVDNNEDFLKTLLHRYCQNLEEEIEFLLNLCINKEFNLEDDFKNKVLGFIQRTLKDNEEAKPLIFLEKRISAFLIVLLSDPNAEIRKGVIDIMNTLIGVSTRKTMSYYHLLNYIIKNKEEIFIDNEQIPSIMFNNLDSSNTKKRTCTNDLNNIRNRLLKLCYDNFTPCYLKAGILKALSLITSFDILEDLADMAVEILENSGIEGVRSFNAKIIGFIVSRIEPKVIKKLKLDSNTWKLIDRFIKDDKTKLYNEDEAQISPSLLLLNQLDRELFSELENEIAARKLIDLIIEISTTARDPEVLPAASKIFKHIDLNADWIKEQLVAMREVQSPKLDESKRKRRISVVPTVDILDTLEWRKGVTILEFIQDKKKIRNSEIIVPIFFDLLKRCLDFDEQSSVEYPKQLLLSIVLHCCTKIEAKIPENVFNVELIVQCIRASQNPQTHHHALLVLAHTAHNIPNQVLHNIMAIFTFIGSSVLRHDDAYSFQIISKIVDTIIPIIVASDEEGLDEEVDAEQEIIIQTALLSLKLLVKLLARQEPEKFVQIIDFITGVLKSGKAQNNLLASVVLCLAELCIHLKGHAIASLPDFMPILIKILKQQKHAEISSVLLKSLITTIEKILDSMPLFLSPYLEKLLVEVSQLMSKWNINKDEQKVQQLSTKLNSINKKIGMTIPLRVLLLPIENCYNTLVDRNCFHATSSLLNILTESITNTNGLDVNSNLNELTNFFLNILKFRTEQKCTLEDANMVESHIVKALTVLILKLSENTFRPLYYKLYDWAVRSDVKTERLITFYNLSSQIAQSLKGIFVLFAGHFINNVAVMLDACNKVKTEELYFDDQEKNILLLQNMLSTLNAVFLYDNHKFVNRDRFDILMQPLVDQLENPLGGLDELIKRNNKILTPCLVNFSVAVADDALWKQMNYQILLKMRHNSPKIRLLTLHCVTEIVKKLGEDFLPLLPETIPFLAELLEDEEEDVEKACQKAIQEMEKVLGEPLQKYF</sequence>
<evidence type="ECO:0000313" key="11">
    <source>
        <dbReference type="Proteomes" id="UP001652700"/>
    </source>
</evidence>
<protein>
    <recommendedName>
        <fullName evidence="8">HEAT repeat-containing protein 1</fullName>
    </recommendedName>
</protein>
<dbReference type="InterPro" id="IPR011989">
    <property type="entry name" value="ARM-like"/>
</dbReference>
<keyword evidence="11" id="KW-1185">Reference proteome</keyword>
<feature type="domain" description="BP28 C-terminal" evidence="9">
    <location>
        <begin position="1467"/>
        <end position="1614"/>
    </location>
</feature>
<evidence type="ECO:0000256" key="7">
    <source>
        <dbReference type="PROSITE-ProRule" id="PRU00103"/>
    </source>
</evidence>
<proteinExistence type="inferred from homology"/>
<evidence type="ECO:0000256" key="8">
    <source>
        <dbReference type="RuleBase" id="RU367065"/>
    </source>
</evidence>
<evidence type="ECO:0000259" key="9">
    <source>
        <dbReference type="SMART" id="SM01036"/>
    </source>
</evidence>
<keyword evidence="5 8" id="KW-0539">Nucleus</keyword>
<dbReference type="Pfam" id="PF08146">
    <property type="entry name" value="BP28CT"/>
    <property type="match status" value="1"/>
</dbReference>
<comment type="subcellular location">
    <subcellularLocation>
        <location evidence="1 8">Nucleus</location>
        <location evidence="1 8">Nucleolus</location>
    </subcellularLocation>
</comment>
<evidence type="ECO:0000256" key="1">
    <source>
        <dbReference type="ARBA" id="ARBA00004604"/>
    </source>
</evidence>
<feature type="repeat" description="HEAT" evidence="7">
    <location>
        <begin position="1710"/>
        <end position="1746"/>
    </location>
</feature>
<comment type="function">
    <text evidence="8">Involved in nucleolar processing of pre-18S ribosomal RNA.</text>
</comment>
<dbReference type="RefSeq" id="XP_050497751.1">
    <property type="nucleotide sequence ID" value="XM_050641794.1"/>
</dbReference>
<accession>A0ABM5JII5</accession>
<name>A0ABM5JII5_DIAVI</name>
<keyword evidence="4 8" id="KW-0698">rRNA processing</keyword>
<dbReference type="SMART" id="SM01036">
    <property type="entry name" value="BP28CT"/>
    <property type="match status" value="1"/>
</dbReference>
<dbReference type="GeneID" id="126878899"/>
<evidence type="ECO:0000256" key="4">
    <source>
        <dbReference type="ARBA" id="ARBA00022552"/>
    </source>
</evidence>
<dbReference type="InterPro" id="IPR012954">
    <property type="entry name" value="BP28_C_dom"/>
</dbReference>
<dbReference type="EnsemblMetazoa" id="XM_050641794.1">
    <property type="protein sequence ID" value="XP_050497751.1"/>
    <property type="gene ID" value="LOC126878899"/>
</dbReference>
<evidence type="ECO:0000256" key="5">
    <source>
        <dbReference type="ARBA" id="ARBA00023242"/>
    </source>
</evidence>
<dbReference type="InterPro" id="IPR016024">
    <property type="entry name" value="ARM-type_fold"/>
</dbReference>
<comment type="similarity">
    <text evidence="2 8">Belongs to the HEATR1/UTP10 family.</text>
</comment>
<dbReference type="Pfam" id="PF12397">
    <property type="entry name" value="U3snoRNP10"/>
    <property type="match status" value="1"/>
</dbReference>
<evidence type="ECO:0000256" key="6">
    <source>
        <dbReference type="ARBA" id="ARBA00023274"/>
    </source>
</evidence>
<dbReference type="Gene3D" id="1.25.10.10">
    <property type="entry name" value="Leucine-rich Repeat Variant"/>
    <property type="match status" value="2"/>
</dbReference>
<dbReference type="SUPFAM" id="SSF48371">
    <property type="entry name" value="ARM repeat"/>
    <property type="match status" value="2"/>
</dbReference>
<evidence type="ECO:0000313" key="10">
    <source>
        <dbReference type="EnsemblMetazoa" id="XP_050497751.1"/>
    </source>
</evidence>
<dbReference type="PANTHER" id="PTHR13457:SF1">
    <property type="entry name" value="HEAT REPEAT-CONTAINING PROTEIN 1"/>
    <property type="match status" value="1"/>
</dbReference>
<keyword evidence="3 8" id="KW-0690">Ribosome biogenesis</keyword>
<dbReference type="Proteomes" id="UP001652700">
    <property type="component" value="Unplaced"/>
</dbReference>
<evidence type="ECO:0000256" key="2">
    <source>
        <dbReference type="ARBA" id="ARBA00010559"/>
    </source>
</evidence>
<reference evidence="10" key="1">
    <citation type="submission" date="2025-05" db="UniProtKB">
        <authorList>
            <consortium name="EnsemblMetazoa"/>
        </authorList>
    </citation>
    <scope>IDENTIFICATION</scope>
</reference>
<evidence type="ECO:0000256" key="3">
    <source>
        <dbReference type="ARBA" id="ARBA00022517"/>
    </source>
</evidence>
<dbReference type="PANTHER" id="PTHR13457">
    <property type="entry name" value="BAP28"/>
    <property type="match status" value="1"/>
</dbReference>